<dbReference type="SUPFAM" id="SSF88713">
    <property type="entry name" value="Glycoside hydrolase/deacetylase"/>
    <property type="match status" value="1"/>
</dbReference>
<proteinExistence type="inferred from homology"/>
<accession>A0A7V3VT93</accession>
<dbReference type="CDD" id="cd10787">
    <property type="entry name" value="LamB_YcsF_like"/>
    <property type="match status" value="1"/>
</dbReference>
<protein>
    <recommendedName>
        <fullName evidence="1">5-oxoprolinase subunit A</fullName>
        <shortName evidence="1">5-OPase subunit A</shortName>
        <ecNumber evidence="1">3.5.2.9</ecNumber>
    </recommendedName>
    <alternativeName>
        <fullName evidence="1">5-oxoprolinase (ATP-hydrolyzing) subunit A</fullName>
    </alternativeName>
</protein>
<dbReference type="HAMAP" id="MF_00691">
    <property type="entry name" value="PxpA"/>
    <property type="match status" value="1"/>
</dbReference>
<sequence>MISVDLNSDIGEGFGRYEFGTDESIVHEVTSVNIACGFHAGDPVIMSKTVKLAMKYSRSIGAHPSFPDLMGFGRREMVLSDEEIRDYMIYQLGSLHAFLRCNGGKMTHVKPHGALYNMATYDSKIANSIVQAIHDFDRTLIVVGLFGSELIEASKKKGLRFANEVFADRAYNDDGTLVSRKIDGAVLEDIDEIVKRAVSMVKDGIVKSVNGKEIKVKADTICIHSDTPNAPEMAKNLREALLKAGLEVKRLI</sequence>
<evidence type="ECO:0000313" key="2">
    <source>
        <dbReference type="EMBL" id="HGE75753.1"/>
    </source>
</evidence>
<dbReference type="NCBIfam" id="NF003814">
    <property type="entry name" value="PRK05406.1-3"/>
    <property type="match status" value="1"/>
</dbReference>
<dbReference type="PANTHER" id="PTHR30292:SF0">
    <property type="entry name" value="5-OXOPROLINASE SUBUNIT A"/>
    <property type="match status" value="1"/>
</dbReference>
<dbReference type="InterPro" id="IPR011330">
    <property type="entry name" value="Glyco_hydro/deAcase_b/a-brl"/>
</dbReference>
<dbReference type="InterPro" id="IPR005501">
    <property type="entry name" value="LamB/YcsF/PxpA-like"/>
</dbReference>
<dbReference type="GO" id="GO:0005524">
    <property type="term" value="F:ATP binding"/>
    <property type="evidence" value="ECO:0007669"/>
    <property type="project" value="UniProtKB-UniRule"/>
</dbReference>
<comment type="subunit">
    <text evidence="1">Forms a complex composed of PxpA, PxpB and PxpC.</text>
</comment>
<dbReference type="EMBL" id="DTPE01000255">
    <property type="protein sequence ID" value="HGE75753.1"/>
    <property type="molecule type" value="Genomic_DNA"/>
</dbReference>
<dbReference type="PANTHER" id="PTHR30292">
    <property type="entry name" value="UNCHARACTERIZED PROTEIN YBGL-RELATED"/>
    <property type="match status" value="1"/>
</dbReference>
<evidence type="ECO:0000256" key="1">
    <source>
        <dbReference type="HAMAP-Rule" id="MF_00691"/>
    </source>
</evidence>
<dbReference type="Pfam" id="PF03746">
    <property type="entry name" value="LamB_YcsF"/>
    <property type="match status" value="1"/>
</dbReference>
<organism evidence="2">
    <name type="scientific">Mesoaciditoga lauensis</name>
    <dbReference type="NCBI Taxonomy" id="1495039"/>
    <lineage>
        <taxon>Bacteria</taxon>
        <taxon>Thermotogati</taxon>
        <taxon>Thermotogota</taxon>
        <taxon>Thermotogae</taxon>
        <taxon>Mesoaciditogales</taxon>
        <taxon>Mesoaciditogaceae</taxon>
        <taxon>Mesoaciditoga</taxon>
    </lineage>
</organism>
<comment type="similarity">
    <text evidence="1">Belongs to the LamB/PxpA family.</text>
</comment>
<keyword evidence="1" id="KW-0378">Hydrolase</keyword>
<dbReference type="EC" id="3.5.2.9" evidence="1"/>
<gene>
    <name evidence="1" type="primary">pxpA</name>
    <name evidence="2" type="ORF">ENX73_06490</name>
</gene>
<dbReference type="Gene3D" id="3.20.20.370">
    <property type="entry name" value="Glycoside hydrolase/deacetylase"/>
    <property type="match status" value="1"/>
</dbReference>
<reference evidence="2" key="1">
    <citation type="journal article" date="2020" name="mSystems">
        <title>Genome- and Community-Level Interaction Insights into Carbon Utilization and Element Cycling Functions of Hydrothermarchaeota in Hydrothermal Sediment.</title>
        <authorList>
            <person name="Zhou Z."/>
            <person name="Liu Y."/>
            <person name="Xu W."/>
            <person name="Pan J."/>
            <person name="Luo Z.H."/>
            <person name="Li M."/>
        </authorList>
    </citation>
    <scope>NUCLEOTIDE SEQUENCE [LARGE SCALE GENOMIC DNA]</scope>
    <source>
        <strain evidence="2">SpSt-966</strain>
    </source>
</reference>
<name>A0A7V3VT93_9BACT</name>
<dbReference type="AlphaFoldDB" id="A0A7V3VT93"/>
<keyword evidence="1" id="KW-0067">ATP-binding</keyword>
<keyword evidence="1" id="KW-0547">Nucleotide-binding</keyword>
<comment type="catalytic activity">
    <reaction evidence="1">
        <text>5-oxo-L-proline + ATP + 2 H2O = L-glutamate + ADP + phosphate + H(+)</text>
        <dbReference type="Rhea" id="RHEA:10348"/>
        <dbReference type="ChEBI" id="CHEBI:15377"/>
        <dbReference type="ChEBI" id="CHEBI:15378"/>
        <dbReference type="ChEBI" id="CHEBI:29985"/>
        <dbReference type="ChEBI" id="CHEBI:30616"/>
        <dbReference type="ChEBI" id="CHEBI:43474"/>
        <dbReference type="ChEBI" id="CHEBI:58402"/>
        <dbReference type="ChEBI" id="CHEBI:456216"/>
        <dbReference type="EC" id="3.5.2.9"/>
    </reaction>
</comment>
<comment type="function">
    <text evidence="1">Catalyzes the cleavage of 5-oxoproline to form L-glutamate coupled to the hydrolysis of ATP to ADP and inorganic phosphate.</text>
</comment>
<dbReference type="GO" id="GO:0017168">
    <property type="term" value="F:5-oxoprolinase (ATP-hydrolyzing) activity"/>
    <property type="evidence" value="ECO:0007669"/>
    <property type="project" value="UniProtKB-UniRule"/>
</dbReference>
<dbReference type="NCBIfam" id="NF003816">
    <property type="entry name" value="PRK05406.1-5"/>
    <property type="match status" value="1"/>
</dbReference>
<comment type="caution">
    <text evidence="2">The sequence shown here is derived from an EMBL/GenBank/DDBJ whole genome shotgun (WGS) entry which is preliminary data.</text>
</comment>
<dbReference type="GO" id="GO:0005975">
    <property type="term" value="P:carbohydrate metabolic process"/>
    <property type="evidence" value="ECO:0007669"/>
    <property type="project" value="InterPro"/>
</dbReference>